<feature type="compositionally biased region" description="Polar residues" evidence="1">
    <location>
        <begin position="169"/>
        <end position="178"/>
    </location>
</feature>
<gene>
    <name evidence="3" type="ORF">OCTVUL_1B028829</name>
</gene>
<feature type="compositionally biased region" description="Polar residues" evidence="1">
    <location>
        <begin position="135"/>
        <end position="153"/>
    </location>
</feature>
<protein>
    <recommendedName>
        <fullName evidence="2">Pcf11 C-terminal domain-containing protein</fullName>
    </recommendedName>
</protein>
<dbReference type="InterPro" id="IPR045154">
    <property type="entry name" value="PCF11-like"/>
</dbReference>
<feature type="compositionally biased region" description="Basic and acidic residues" evidence="1">
    <location>
        <begin position="179"/>
        <end position="192"/>
    </location>
</feature>
<feature type="domain" description="Pcf11 C-terminal" evidence="2">
    <location>
        <begin position="405"/>
        <end position="441"/>
    </location>
</feature>
<dbReference type="Pfam" id="PF21936">
    <property type="entry name" value="Pcf11_C"/>
    <property type="match status" value="1"/>
</dbReference>
<feature type="region of interest" description="Disordered" evidence="1">
    <location>
        <begin position="130"/>
        <end position="192"/>
    </location>
</feature>
<name>A0AA36B4E8_OCTVU</name>
<dbReference type="PANTHER" id="PTHR15921">
    <property type="entry name" value="PRE-MRNA CLEAVAGE COMPLEX II"/>
    <property type="match status" value="1"/>
</dbReference>
<keyword evidence="4" id="KW-1185">Reference proteome</keyword>
<dbReference type="GO" id="GO:0031124">
    <property type="term" value="P:mRNA 3'-end processing"/>
    <property type="evidence" value="ECO:0007669"/>
    <property type="project" value="InterPro"/>
</dbReference>
<evidence type="ECO:0000313" key="4">
    <source>
        <dbReference type="Proteomes" id="UP001162480"/>
    </source>
</evidence>
<proteinExistence type="predicted"/>
<evidence type="ECO:0000259" key="2">
    <source>
        <dbReference type="Pfam" id="PF21936"/>
    </source>
</evidence>
<dbReference type="GO" id="GO:0003729">
    <property type="term" value="F:mRNA binding"/>
    <property type="evidence" value="ECO:0007669"/>
    <property type="project" value="InterPro"/>
</dbReference>
<organism evidence="3 4">
    <name type="scientific">Octopus vulgaris</name>
    <name type="common">Common octopus</name>
    <dbReference type="NCBI Taxonomy" id="6645"/>
    <lineage>
        <taxon>Eukaryota</taxon>
        <taxon>Metazoa</taxon>
        <taxon>Spiralia</taxon>
        <taxon>Lophotrochozoa</taxon>
        <taxon>Mollusca</taxon>
        <taxon>Cephalopoda</taxon>
        <taxon>Coleoidea</taxon>
        <taxon>Octopodiformes</taxon>
        <taxon>Octopoda</taxon>
        <taxon>Incirrata</taxon>
        <taxon>Octopodidae</taxon>
        <taxon>Octopus</taxon>
    </lineage>
</organism>
<dbReference type="GO" id="GO:0000993">
    <property type="term" value="F:RNA polymerase II complex binding"/>
    <property type="evidence" value="ECO:0007669"/>
    <property type="project" value="InterPro"/>
</dbReference>
<dbReference type="Proteomes" id="UP001162480">
    <property type="component" value="Chromosome 8"/>
</dbReference>
<dbReference type="EMBL" id="OX597821">
    <property type="protein sequence ID" value="CAI9726971.1"/>
    <property type="molecule type" value="Genomic_DNA"/>
</dbReference>
<dbReference type="AlphaFoldDB" id="A0AA36B4E8"/>
<accession>A0AA36B4E8</accession>
<evidence type="ECO:0000313" key="3">
    <source>
        <dbReference type="EMBL" id="CAI9726971.1"/>
    </source>
</evidence>
<sequence length="448" mass="52854">MNRNNSRYIWKGEGKENQPEYQVSNTGTYFNNYHRYRNNRWQPYCLQGHRSLSGFGNGSRRYLQHRNLQQSHYAQYTRSRYQRQNEKQPWLLSQSTTTNSNSMLQSPIVSMDSYHTIPPVVQQNKVLQAPDGSTHEFNGNHVQDGQRLSTLNKQDGRPDASGTLEMETDVNNFQNNQEYKSEEKERKSENNRAKWKDYKAKYGNELKIKSTIRFKSLVDKIKDNTCNLKVHYVEDCFKNRQNGEICDVKAFHNEPMKDYNESKMEVNTNQTKWKLYKLEHGNELKVKCSLTPKYPSVSQQKMRNILPSFDTTNFTTVSQSLVHQLYSGKQCSICGDRRSSIDNDHMDAHFRENSFAKHRNYSKHRHWYLQEDYAEENPFELQLRKHQQKKKKNITGPTKHSGNDVCLVCKEKFTEFFNHEDGEWQLNDAIDIDGNTYHEICAEDRHNG</sequence>
<dbReference type="GO" id="GO:0005849">
    <property type="term" value="C:mRNA cleavage factor complex"/>
    <property type="evidence" value="ECO:0007669"/>
    <property type="project" value="TreeGrafter"/>
</dbReference>
<reference evidence="3" key="1">
    <citation type="submission" date="2023-08" db="EMBL/GenBank/DDBJ databases">
        <authorList>
            <person name="Alioto T."/>
            <person name="Alioto T."/>
            <person name="Gomez Garrido J."/>
        </authorList>
    </citation>
    <scope>NUCLEOTIDE SEQUENCE</scope>
</reference>
<dbReference type="GO" id="GO:0006369">
    <property type="term" value="P:termination of RNA polymerase II transcription"/>
    <property type="evidence" value="ECO:0007669"/>
    <property type="project" value="InterPro"/>
</dbReference>
<dbReference type="GO" id="GO:0005737">
    <property type="term" value="C:cytoplasm"/>
    <property type="evidence" value="ECO:0007669"/>
    <property type="project" value="TreeGrafter"/>
</dbReference>
<dbReference type="InterPro" id="IPR054127">
    <property type="entry name" value="Pcf11_C"/>
</dbReference>
<dbReference type="PANTHER" id="PTHR15921:SF3">
    <property type="entry name" value="PRE-MRNA CLEAVAGE COMPLEX 2 PROTEIN PCF11"/>
    <property type="match status" value="1"/>
</dbReference>
<evidence type="ECO:0000256" key="1">
    <source>
        <dbReference type="SAM" id="MobiDB-lite"/>
    </source>
</evidence>